<reference evidence="4" key="1">
    <citation type="submission" date="2018-05" db="EMBL/GenBank/DDBJ databases">
        <authorList>
            <person name="Lanie J.A."/>
            <person name="Ng W.-L."/>
            <person name="Kazmierczak K.M."/>
            <person name="Andrzejewski T.M."/>
            <person name="Davidsen T.M."/>
            <person name="Wayne K.J."/>
            <person name="Tettelin H."/>
            <person name="Glass J.I."/>
            <person name="Rusch D."/>
            <person name="Podicherti R."/>
            <person name="Tsui H.-C.T."/>
            <person name="Winkler M.E."/>
        </authorList>
    </citation>
    <scope>NUCLEOTIDE SEQUENCE</scope>
</reference>
<dbReference type="SUPFAM" id="SSF75620">
    <property type="entry name" value="Release factor"/>
    <property type="match status" value="1"/>
</dbReference>
<evidence type="ECO:0000256" key="1">
    <source>
        <dbReference type="ARBA" id="ARBA00010835"/>
    </source>
</evidence>
<feature type="domain" description="Prokaryotic-type class I peptide chain release factors" evidence="3">
    <location>
        <begin position="16"/>
        <end position="133"/>
    </location>
</feature>
<accession>A0A381UBI9</accession>
<dbReference type="InterPro" id="IPR000352">
    <property type="entry name" value="Pep_chain_release_fac_I"/>
</dbReference>
<gene>
    <name evidence="4" type="ORF">METZ01_LOCUS78449</name>
</gene>
<dbReference type="Gene3D" id="3.30.160.20">
    <property type="match status" value="1"/>
</dbReference>
<dbReference type="Pfam" id="PF00472">
    <property type="entry name" value="RF-1"/>
    <property type="match status" value="1"/>
</dbReference>
<dbReference type="GO" id="GO:0003747">
    <property type="term" value="F:translation release factor activity"/>
    <property type="evidence" value="ECO:0007669"/>
    <property type="project" value="InterPro"/>
</dbReference>
<dbReference type="EMBL" id="UINC01006117">
    <property type="protein sequence ID" value="SVA25595.1"/>
    <property type="molecule type" value="Genomic_DNA"/>
</dbReference>
<feature type="compositionally biased region" description="Basic residues" evidence="2">
    <location>
        <begin position="104"/>
        <end position="114"/>
    </location>
</feature>
<evidence type="ECO:0000256" key="2">
    <source>
        <dbReference type="SAM" id="MobiDB-lite"/>
    </source>
</evidence>
<dbReference type="GO" id="GO:0072344">
    <property type="term" value="P:rescue of stalled ribosome"/>
    <property type="evidence" value="ECO:0007669"/>
    <property type="project" value="TreeGrafter"/>
</dbReference>
<dbReference type="PANTHER" id="PTHR47814:SF1">
    <property type="entry name" value="PEPTIDYL-TRNA HYDROLASE ARFB"/>
    <property type="match status" value="1"/>
</dbReference>
<evidence type="ECO:0000313" key="4">
    <source>
        <dbReference type="EMBL" id="SVA25595.1"/>
    </source>
</evidence>
<proteinExistence type="inferred from homology"/>
<dbReference type="InterPro" id="IPR045853">
    <property type="entry name" value="Pep_chain_release_fac_I_sf"/>
</dbReference>
<dbReference type="GO" id="GO:0004045">
    <property type="term" value="F:peptidyl-tRNA hydrolase activity"/>
    <property type="evidence" value="ECO:0007669"/>
    <property type="project" value="TreeGrafter"/>
</dbReference>
<name>A0A381UBI9_9ZZZZ</name>
<feature type="compositionally biased region" description="Basic and acidic residues" evidence="2">
    <location>
        <begin position="130"/>
        <end position="141"/>
    </location>
</feature>
<sequence length="141" mass="16074">MAGFDDRVLSGGPGCRIPASEVSWRFGPSGGPGGQHANRAHTRVEAELDLTSARGIDDEVREVLVGRLGTTIRVVVDRTRSQDRNRELALGKLEERLQEARVEQRRRRPTRPGRRAVERRLTAKKQRAARKSERRRDWRTE</sequence>
<dbReference type="PANTHER" id="PTHR47814">
    <property type="entry name" value="PEPTIDYL-TRNA HYDROLASE ARFB"/>
    <property type="match status" value="1"/>
</dbReference>
<dbReference type="AlphaFoldDB" id="A0A381UBI9"/>
<feature type="region of interest" description="Disordered" evidence="2">
    <location>
        <begin position="99"/>
        <end position="141"/>
    </location>
</feature>
<comment type="similarity">
    <text evidence="1">Belongs to the prokaryotic/mitochondrial release factor family.</text>
</comment>
<protein>
    <recommendedName>
        <fullName evidence="3">Prokaryotic-type class I peptide chain release factors domain-containing protein</fullName>
    </recommendedName>
</protein>
<organism evidence="4">
    <name type="scientific">marine metagenome</name>
    <dbReference type="NCBI Taxonomy" id="408172"/>
    <lineage>
        <taxon>unclassified sequences</taxon>
        <taxon>metagenomes</taxon>
        <taxon>ecological metagenomes</taxon>
    </lineage>
</organism>
<dbReference type="GO" id="GO:0043022">
    <property type="term" value="F:ribosome binding"/>
    <property type="evidence" value="ECO:0007669"/>
    <property type="project" value="TreeGrafter"/>
</dbReference>
<evidence type="ECO:0000259" key="3">
    <source>
        <dbReference type="Pfam" id="PF00472"/>
    </source>
</evidence>